<reference evidence="3" key="1">
    <citation type="submission" date="2018-06" db="EMBL/GenBank/DDBJ databases">
        <authorList>
            <person name="Zhirakovskaya E."/>
        </authorList>
    </citation>
    <scope>NUCLEOTIDE SEQUENCE</scope>
</reference>
<name>A0A3B0YCS3_9ZZZZ</name>
<keyword evidence="1" id="KW-0472">Membrane</keyword>
<sequence length="247" mass="27397">MNKRSEKTCINALTRVFVSMSIKQKLMVIIMSVSLIGLGTAGASVLINELDSLNKIQRIDLRVMADIVAETSSGFLVFNDAQGASASLASLRAKKQITRAIIFDINKKTFVIHARNGSDKKVSYNNVRNKNTTATGVFYAWKDIVVDGERMGYLYLESDDSLINEFITSAVVGLLFIMSAATLLAYMLASRLQKIISEPIEHLTETASKITAQQNYGLRAEKESEDEIGVLTDEFNNMLTQLEIRNK</sequence>
<accession>A0A3B0YCS3</accession>
<feature type="domain" description="HAMP" evidence="2">
    <location>
        <begin position="194"/>
        <end position="247"/>
    </location>
</feature>
<dbReference type="EMBL" id="UOFJ01000208">
    <property type="protein sequence ID" value="VAW66166.1"/>
    <property type="molecule type" value="Genomic_DNA"/>
</dbReference>
<evidence type="ECO:0000256" key="1">
    <source>
        <dbReference type="SAM" id="Phobius"/>
    </source>
</evidence>
<gene>
    <name evidence="3" type="ORF">MNBD_GAMMA10-383</name>
</gene>
<feature type="transmembrane region" description="Helical" evidence="1">
    <location>
        <begin position="26"/>
        <end position="47"/>
    </location>
</feature>
<dbReference type="AlphaFoldDB" id="A0A3B0YCS3"/>
<dbReference type="SUPFAM" id="SSF158472">
    <property type="entry name" value="HAMP domain-like"/>
    <property type="match status" value="1"/>
</dbReference>
<protein>
    <recommendedName>
        <fullName evidence="2">HAMP domain-containing protein</fullName>
    </recommendedName>
</protein>
<keyword evidence="1" id="KW-1133">Transmembrane helix</keyword>
<dbReference type="PROSITE" id="PS50885">
    <property type="entry name" value="HAMP"/>
    <property type="match status" value="1"/>
</dbReference>
<feature type="non-terminal residue" evidence="3">
    <location>
        <position position="247"/>
    </location>
</feature>
<dbReference type="SMART" id="SM00304">
    <property type="entry name" value="HAMP"/>
    <property type="match status" value="1"/>
</dbReference>
<keyword evidence="1" id="KW-0812">Transmembrane</keyword>
<organism evidence="3">
    <name type="scientific">hydrothermal vent metagenome</name>
    <dbReference type="NCBI Taxonomy" id="652676"/>
    <lineage>
        <taxon>unclassified sequences</taxon>
        <taxon>metagenomes</taxon>
        <taxon>ecological metagenomes</taxon>
    </lineage>
</organism>
<dbReference type="GO" id="GO:0016020">
    <property type="term" value="C:membrane"/>
    <property type="evidence" value="ECO:0007669"/>
    <property type="project" value="InterPro"/>
</dbReference>
<dbReference type="InterPro" id="IPR003660">
    <property type="entry name" value="HAMP_dom"/>
</dbReference>
<dbReference type="GO" id="GO:0007165">
    <property type="term" value="P:signal transduction"/>
    <property type="evidence" value="ECO:0007669"/>
    <property type="project" value="InterPro"/>
</dbReference>
<dbReference type="Pfam" id="PF17152">
    <property type="entry name" value="CHASE8"/>
    <property type="match status" value="1"/>
</dbReference>
<evidence type="ECO:0000259" key="2">
    <source>
        <dbReference type="PROSITE" id="PS50885"/>
    </source>
</evidence>
<dbReference type="Gene3D" id="6.10.340.10">
    <property type="match status" value="1"/>
</dbReference>
<dbReference type="InterPro" id="IPR033417">
    <property type="entry name" value="CHASE8"/>
</dbReference>
<proteinExistence type="predicted"/>
<dbReference type="Pfam" id="PF00672">
    <property type="entry name" value="HAMP"/>
    <property type="match status" value="1"/>
</dbReference>
<evidence type="ECO:0000313" key="3">
    <source>
        <dbReference type="EMBL" id="VAW66166.1"/>
    </source>
</evidence>
<dbReference type="CDD" id="cd06225">
    <property type="entry name" value="HAMP"/>
    <property type="match status" value="1"/>
</dbReference>
<feature type="transmembrane region" description="Helical" evidence="1">
    <location>
        <begin position="166"/>
        <end position="189"/>
    </location>
</feature>